<dbReference type="OrthoDB" id="5046242at2759"/>
<reference evidence="9 10" key="1">
    <citation type="journal article" date="2018" name="Mol. Biol. Evol.">
        <title>Broad Genomic Sampling Reveals a Smut Pathogenic Ancestry of the Fungal Clade Ustilaginomycotina.</title>
        <authorList>
            <person name="Kijpornyongpan T."/>
            <person name="Mondo S.J."/>
            <person name="Barry K."/>
            <person name="Sandor L."/>
            <person name="Lee J."/>
            <person name="Lipzen A."/>
            <person name="Pangilinan J."/>
            <person name="LaButti K."/>
            <person name="Hainaut M."/>
            <person name="Henrissat B."/>
            <person name="Grigoriev I.V."/>
            <person name="Spatafora J.W."/>
            <person name="Aime M.C."/>
        </authorList>
    </citation>
    <scope>NUCLEOTIDE SEQUENCE [LARGE SCALE GENOMIC DNA]</scope>
    <source>
        <strain evidence="9 10">MCA 4198</strain>
    </source>
</reference>
<dbReference type="Proteomes" id="UP000245768">
    <property type="component" value="Unassembled WGS sequence"/>
</dbReference>
<dbReference type="AlphaFoldDB" id="A0A316YQL5"/>
<dbReference type="Gene3D" id="3.50.50.60">
    <property type="entry name" value="FAD/NAD(P)-binding domain"/>
    <property type="match status" value="1"/>
</dbReference>
<feature type="binding site" evidence="5">
    <location>
        <position position="454"/>
    </location>
    <ligand>
        <name>FAD</name>
        <dbReference type="ChEBI" id="CHEBI:57692"/>
    </ligand>
</feature>
<evidence type="ECO:0000313" key="9">
    <source>
        <dbReference type="EMBL" id="PWN91830.1"/>
    </source>
</evidence>
<dbReference type="PANTHER" id="PTHR43563">
    <property type="entry name" value="AMINE OXIDASE"/>
    <property type="match status" value="1"/>
</dbReference>
<name>A0A316YQL5_9BASI</name>
<keyword evidence="10" id="KW-1185">Reference proteome</keyword>
<dbReference type="EMBL" id="KZ819635">
    <property type="protein sequence ID" value="PWN91830.1"/>
    <property type="molecule type" value="Genomic_DNA"/>
</dbReference>
<dbReference type="PANTHER" id="PTHR43563:SF14">
    <property type="entry name" value="AMINE OXIDASE"/>
    <property type="match status" value="1"/>
</dbReference>
<keyword evidence="6" id="KW-0274">FAD</keyword>
<feature type="binding site" evidence="5">
    <location>
        <position position="33"/>
    </location>
    <ligand>
        <name>FAD</name>
        <dbReference type="ChEBI" id="CHEBI:57692"/>
    </ligand>
</feature>
<feature type="chain" id="PRO_5016283365" description="Amine oxidase" evidence="7">
    <location>
        <begin position="20"/>
        <end position="481"/>
    </location>
</feature>
<evidence type="ECO:0000313" key="10">
    <source>
        <dbReference type="Proteomes" id="UP000245768"/>
    </source>
</evidence>
<keyword evidence="7" id="KW-0732">Signal</keyword>
<evidence type="ECO:0000256" key="4">
    <source>
        <dbReference type="ARBA" id="ARBA00048448"/>
    </source>
</evidence>
<accession>A0A316YQL5</accession>
<evidence type="ECO:0000256" key="5">
    <source>
        <dbReference type="PIRSR" id="PIRSR601613-1"/>
    </source>
</evidence>
<organism evidence="9 10">
    <name type="scientific">Acaromyces ingoldii</name>
    <dbReference type="NCBI Taxonomy" id="215250"/>
    <lineage>
        <taxon>Eukaryota</taxon>
        <taxon>Fungi</taxon>
        <taxon>Dikarya</taxon>
        <taxon>Basidiomycota</taxon>
        <taxon>Ustilaginomycotina</taxon>
        <taxon>Exobasidiomycetes</taxon>
        <taxon>Exobasidiales</taxon>
        <taxon>Cryptobasidiaceae</taxon>
        <taxon>Acaromyces</taxon>
    </lineage>
</organism>
<evidence type="ECO:0000256" key="7">
    <source>
        <dbReference type="SAM" id="SignalP"/>
    </source>
</evidence>
<dbReference type="EC" id="1.4.3.-" evidence="6"/>
<evidence type="ECO:0000256" key="3">
    <source>
        <dbReference type="ARBA" id="ARBA00023002"/>
    </source>
</evidence>
<protein>
    <recommendedName>
        <fullName evidence="6">Amine oxidase</fullName>
        <ecNumber evidence="6">1.4.3.-</ecNumber>
    </recommendedName>
</protein>
<sequence length="481" mass="51430">MMIVPVATALVLLAPLCWCATVYDAVIVGGGLSGLSTARELAKAGKSFVVLEARNRTGGRVHNAQLANGGYTEVGAEFVGPTQDEVIKLASDLGLKLFDTYNTGDNVIYQNGKASTYSSSTPVLGAVPPQDPVTLLQLLSFINDFDNMASQINVNNPWNATNAAKWDSQTFSQYLDGRLLTPAARFLIEEASASIFSAETDELSLLYAVSYVAAAGNATTKGSFERLIDTADGAQAQRVEGGTELLASQLATKLGSQNIKLNSPVRSIQKSGATYNVVTSGKTTYTGKHVVVAMSPPLAGRISYEPKLPASRDALTQRMPMGSIGKAIAVYDKPFWRQSGKTGQAISDRGNVRTTFDNSPSDGRFGALMGFIEADQMRALDNATEQELINAIQPDYVNYFGQEANNVRQWIFQRWDLEEYSRGGPTATAGPGVYTTVGPALRAQVGALHFAGTESADYWVGYMDGAIRSGQRAAKEVLASL</sequence>
<dbReference type="SUPFAM" id="SSF54373">
    <property type="entry name" value="FAD-linked reductases, C-terminal domain"/>
    <property type="match status" value="1"/>
</dbReference>
<dbReference type="InterPro" id="IPR002937">
    <property type="entry name" value="Amino_oxidase"/>
</dbReference>
<dbReference type="Gene3D" id="3.90.660.10">
    <property type="match status" value="1"/>
</dbReference>
<dbReference type="InterPro" id="IPR050703">
    <property type="entry name" value="Flavin_MAO"/>
</dbReference>
<feature type="signal peptide" evidence="7">
    <location>
        <begin position="1"/>
        <end position="19"/>
    </location>
</feature>
<dbReference type="InterPro" id="IPR036188">
    <property type="entry name" value="FAD/NAD-bd_sf"/>
</dbReference>
<dbReference type="InParanoid" id="A0A316YQL5"/>
<feature type="binding site" evidence="5">
    <location>
        <begin position="52"/>
        <end position="53"/>
    </location>
    <ligand>
        <name>FAD</name>
        <dbReference type="ChEBI" id="CHEBI:57692"/>
    </ligand>
</feature>
<gene>
    <name evidence="9" type="ORF">FA10DRAFT_300408</name>
</gene>
<evidence type="ECO:0000256" key="1">
    <source>
        <dbReference type="ARBA" id="ARBA00001974"/>
    </source>
</evidence>
<comment type="cofactor">
    <cofactor evidence="1 6">
        <name>FAD</name>
        <dbReference type="ChEBI" id="CHEBI:57692"/>
    </cofactor>
</comment>
<comment type="similarity">
    <text evidence="2 6">Belongs to the flavin monoamine oxidase family.</text>
</comment>
<dbReference type="PRINTS" id="PR00757">
    <property type="entry name" value="AMINEOXDASEF"/>
</dbReference>
<dbReference type="RefSeq" id="XP_025379028.1">
    <property type="nucleotide sequence ID" value="XM_025524840.1"/>
</dbReference>
<comment type="catalytic activity">
    <reaction evidence="4">
        <text>a secondary aliphatic amine + O2 + H2O = a primary amine + an aldehyde + H2O2</text>
        <dbReference type="Rhea" id="RHEA:26414"/>
        <dbReference type="ChEBI" id="CHEBI:15377"/>
        <dbReference type="ChEBI" id="CHEBI:15379"/>
        <dbReference type="ChEBI" id="CHEBI:16240"/>
        <dbReference type="ChEBI" id="CHEBI:17478"/>
        <dbReference type="ChEBI" id="CHEBI:58855"/>
        <dbReference type="ChEBI" id="CHEBI:65296"/>
        <dbReference type="EC" id="1.4.3.4"/>
    </reaction>
</comment>
<evidence type="ECO:0000256" key="6">
    <source>
        <dbReference type="RuleBase" id="RU362067"/>
    </source>
</evidence>
<dbReference type="InterPro" id="IPR001613">
    <property type="entry name" value="Flavin_amine_oxidase"/>
</dbReference>
<dbReference type="GeneID" id="37046756"/>
<proteinExistence type="inferred from homology"/>
<feature type="binding site" evidence="5">
    <location>
        <position position="371"/>
    </location>
    <ligand>
        <name>substrate</name>
    </ligand>
</feature>
<keyword evidence="3 6" id="KW-0560">Oxidoreductase</keyword>
<dbReference type="GO" id="GO:0097621">
    <property type="term" value="F:monoamine oxidase activity"/>
    <property type="evidence" value="ECO:0007669"/>
    <property type="project" value="UniProtKB-EC"/>
</dbReference>
<feature type="binding site" evidence="5">
    <location>
        <position position="265"/>
    </location>
    <ligand>
        <name>FAD</name>
        <dbReference type="ChEBI" id="CHEBI:57692"/>
    </ligand>
</feature>
<evidence type="ECO:0000259" key="8">
    <source>
        <dbReference type="Pfam" id="PF01593"/>
    </source>
</evidence>
<keyword evidence="6" id="KW-0285">Flavoprotein</keyword>
<dbReference type="Gene3D" id="1.10.405.10">
    <property type="entry name" value="Guanine Nucleotide Dissociation Inhibitor, domain 1"/>
    <property type="match status" value="1"/>
</dbReference>
<evidence type="ECO:0000256" key="2">
    <source>
        <dbReference type="ARBA" id="ARBA00005995"/>
    </source>
</evidence>
<feature type="domain" description="Amine oxidase" evidence="8">
    <location>
        <begin position="32"/>
        <end position="478"/>
    </location>
</feature>
<dbReference type="Pfam" id="PF01593">
    <property type="entry name" value="Amino_oxidase"/>
    <property type="match status" value="1"/>
</dbReference>
<dbReference type="STRING" id="215250.A0A316YQL5"/>
<dbReference type="SUPFAM" id="SSF51905">
    <property type="entry name" value="FAD/NAD(P)-binding domain"/>
    <property type="match status" value="1"/>
</dbReference>